<gene>
    <name evidence="2" type="ORF">G3446_25415</name>
</gene>
<dbReference type="GO" id="GO:0004803">
    <property type="term" value="F:transposase activity"/>
    <property type="evidence" value="ECO:0007669"/>
    <property type="project" value="InterPro"/>
</dbReference>
<proteinExistence type="predicted"/>
<keyword evidence="3" id="KW-1185">Reference proteome</keyword>
<dbReference type="Proteomes" id="UP000483379">
    <property type="component" value="Unassembled WGS sequence"/>
</dbReference>
<dbReference type="SUPFAM" id="SSF53098">
    <property type="entry name" value="Ribonuclease H-like"/>
    <property type="match status" value="1"/>
</dbReference>
<reference evidence="2 3" key="1">
    <citation type="submission" date="2020-02" db="EMBL/GenBank/DDBJ databases">
        <title>Genome sequences of Thiorhodococcus mannitoliphagus and Thiorhodococcus minor, purple sulfur photosynthetic bacteria in the gammaproteobacterial family, Chromatiaceae.</title>
        <authorList>
            <person name="Aviles F.A."/>
            <person name="Meyer T.E."/>
            <person name="Kyndt J.A."/>
        </authorList>
    </citation>
    <scope>NUCLEOTIDE SEQUENCE [LARGE SCALE GENOMIC DNA]</scope>
    <source>
        <strain evidence="2 3">DSM 11518</strain>
    </source>
</reference>
<accession>A0A6M0K831</accession>
<evidence type="ECO:0000313" key="3">
    <source>
        <dbReference type="Proteomes" id="UP000483379"/>
    </source>
</evidence>
<dbReference type="InterPro" id="IPR012337">
    <property type="entry name" value="RNaseH-like_sf"/>
</dbReference>
<dbReference type="InterPro" id="IPR002559">
    <property type="entry name" value="Transposase_11"/>
</dbReference>
<sequence length="267" mass="29016">MLQVVTRQQPSVHAAYQGARKAIPASITAVYEKLRGVEPAVSAALAAYSAEQVTPVIDALEGARAPLLEGYRVKILDGNALGAREHRLAETRAHSAAPLPGKALAVLEPALGLITQLIAEADADTQERALLAQLENSIEAGDLWIADRNFCVASWIWTLHQRGAAVLLREHQQLPTQPLEPMRPVATTDQGQLSEQRVILAAPEGGAPLQLRRIRLELSTPTREGETTLYLLTTLPVTAADAALVATLYRERWTLETAFLHLTTELR</sequence>
<feature type="non-terminal residue" evidence="2">
    <location>
        <position position="267"/>
    </location>
</feature>
<evidence type="ECO:0000259" key="1">
    <source>
        <dbReference type="Pfam" id="PF01609"/>
    </source>
</evidence>
<feature type="domain" description="Transposase IS4-like" evidence="1">
    <location>
        <begin position="102"/>
        <end position="262"/>
    </location>
</feature>
<name>A0A6M0K831_9GAMM</name>
<organism evidence="2 3">
    <name type="scientific">Thiorhodococcus minor</name>
    <dbReference type="NCBI Taxonomy" id="57489"/>
    <lineage>
        <taxon>Bacteria</taxon>
        <taxon>Pseudomonadati</taxon>
        <taxon>Pseudomonadota</taxon>
        <taxon>Gammaproteobacteria</taxon>
        <taxon>Chromatiales</taxon>
        <taxon>Chromatiaceae</taxon>
        <taxon>Thiorhodococcus</taxon>
    </lineage>
</organism>
<dbReference type="AlphaFoldDB" id="A0A6M0K831"/>
<dbReference type="GO" id="GO:0003677">
    <property type="term" value="F:DNA binding"/>
    <property type="evidence" value="ECO:0007669"/>
    <property type="project" value="InterPro"/>
</dbReference>
<evidence type="ECO:0000313" key="2">
    <source>
        <dbReference type="EMBL" id="NEV65143.1"/>
    </source>
</evidence>
<dbReference type="EMBL" id="JAAIJQ010000157">
    <property type="protein sequence ID" value="NEV65143.1"/>
    <property type="molecule type" value="Genomic_DNA"/>
</dbReference>
<comment type="caution">
    <text evidence="2">The sequence shown here is derived from an EMBL/GenBank/DDBJ whole genome shotgun (WGS) entry which is preliminary data.</text>
</comment>
<protein>
    <submittedName>
        <fullName evidence="2">Transposase</fullName>
    </submittedName>
</protein>
<dbReference type="Gene3D" id="3.90.350.10">
    <property type="entry name" value="Transposase Inhibitor Protein From Tn5, Chain A, domain 1"/>
    <property type="match status" value="1"/>
</dbReference>
<dbReference type="Pfam" id="PF01609">
    <property type="entry name" value="DDE_Tnp_1"/>
    <property type="match status" value="1"/>
</dbReference>
<dbReference type="GO" id="GO:0006313">
    <property type="term" value="P:DNA transposition"/>
    <property type="evidence" value="ECO:0007669"/>
    <property type="project" value="InterPro"/>
</dbReference>